<keyword evidence="4" id="KW-0802">TPR repeat</keyword>
<evidence type="ECO:0000256" key="4">
    <source>
        <dbReference type="ARBA" id="ARBA00022803"/>
    </source>
</evidence>
<dbReference type="InterPro" id="IPR011990">
    <property type="entry name" value="TPR-like_helical_dom_sf"/>
</dbReference>
<dbReference type="PANTHER" id="PTHR13143">
    <property type="entry name" value="TETRATRICOPEPTIDE REPEAT PROTEIN 19"/>
    <property type="match status" value="1"/>
</dbReference>
<keyword evidence="3" id="KW-0677">Repeat</keyword>
<dbReference type="SMART" id="SM00028">
    <property type="entry name" value="TPR"/>
    <property type="match status" value="4"/>
</dbReference>
<accession>A0A7R9MG53</accession>
<comment type="subcellular location">
    <subcellularLocation>
        <location evidence="1">Mitochondrion</location>
    </subcellularLocation>
</comment>
<organism evidence="7">
    <name type="scientific">Oppiella nova</name>
    <dbReference type="NCBI Taxonomy" id="334625"/>
    <lineage>
        <taxon>Eukaryota</taxon>
        <taxon>Metazoa</taxon>
        <taxon>Ecdysozoa</taxon>
        <taxon>Arthropoda</taxon>
        <taxon>Chelicerata</taxon>
        <taxon>Arachnida</taxon>
        <taxon>Acari</taxon>
        <taxon>Acariformes</taxon>
        <taxon>Sarcoptiformes</taxon>
        <taxon>Oribatida</taxon>
        <taxon>Brachypylina</taxon>
        <taxon>Oppioidea</taxon>
        <taxon>Oppiidae</taxon>
        <taxon>Oppiella</taxon>
    </lineage>
</organism>
<dbReference type="PANTHER" id="PTHR13143:SF6">
    <property type="entry name" value="TETRATRICOPEPTIDE REPEAT PROTEIN 19, MITOCHONDRIAL"/>
    <property type="match status" value="1"/>
</dbReference>
<reference evidence="7" key="1">
    <citation type="submission" date="2020-11" db="EMBL/GenBank/DDBJ databases">
        <authorList>
            <person name="Tran Van P."/>
        </authorList>
    </citation>
    <scope>NUCLEOTIDE SEQUENCE</scope>
</reference>
<evidence type="ECO:0000256" key="1">
    <source>
        <dbReference type="ARBA" id="ARBA00004173"/>
    </source>
</evidence>
<evidence type="ECO:0000256" key="3">
    <source>
        <dbReference type="ARBA" id="ARBA00022737"/>
    </source>
</evidence>
<dbReference type="GO" id="GO:0005743">
    <property type="term" value="C:mitochondrial inner membrane"/>
    <property type="evidence" value="ECO:0007669"/>
    <property type="project" value="TreeGrafter"/>
</dbReference>
<dbReference type="AlphaFoldDB" id="A0A7R9MG53"/>
<proteinExistence type="inferred from homology"/>
<dbReference type="Proteomes" id="UP000728032">
    <property type="component" value="Unassembled WGS sequence"/>
</dbReference>
<evidence type="ECO:0000313" key="7">
    <source>
        <dbReference type="EMBL" id="CAD7659597.1"/>
    </source>
</evidence>
<dbReference type="EMBL" id="OC932663">
    <property type="protein sequence ID" value="CAD7659597.1"/>
    <property type="molecule type" value="Genomic_DNA"/>
</dbReference>
<protein>
    <recommendedName>
        <fullName evidence="9">Kinesin light chain</fullName>
    </recommendedName>
</protein>
<evidence type="ECO:0000256" key="2">
    <source>
        <dbReference type="ARBA" id="ARBA00008219"/>
    </source>
</evidence>
<dbReference type="EMBL" id="CAJPVJ010017838">
    <property type="protein sequence ID" value="CAG2176759.1"/>
    <property type="molecule type" value="Genomic_DNA"/>
</dbReference>
<comment type="similarity">
    <text evidence="2">Belongs to the TTC19 family.</text>
</comment>
<sequence length="327" mass="37103">MFQISKTTLKTKQCLSRSDHKVSTNTPKHLWCWDIITGLLLWLGVIEEPEDPLILTIKRGVYCMNCEEYSKAELILHSALQMSQDMASESAEIYVLDVLANNYFKSGDYKKAEQLFAVVFNRVLGKGMQSNDESIIEMSVKLSHIYSTSGETEKSEIGFDFCLTEQTKRVESFRDKSCDDMSPEEMNSMALLGMCYDYYGKHLSSLGRFDRAIDSLNKAIDICVKINGSTHPQTLVLYNDLSAIYVHKKDYQKAVMYLKKAIDGAVLTEDKNLAKYYLNIGFIHLLRFEKDLALNSCRQSLSLALQTSKDKTIEGMARKCMIDAGSQ</sequence>
<dbReference type="GO" id="GO:0034551">
    <property type="term" value="P:mitochondrial respiratory chain complex III assembly"/>
    <property type="evidence" value="ECO:0007669"/>
    <property type="project" value="InterPro"/>
</dbReference>
<dbReference type="InterPro" id="IPR040395">
    <property type="entry name" value="TTC19"/>
</dbReference>
<dbReference type="Pfam" id="PF13424">
    <property type="entry name" value="TPR_12"/>
    <property type="match status" value="1"/>
</dbReference>
<evidence type="ECO:0000256" key="5">
    <source>
        <dbReference type="ARBA" id="ARBA00022946"/>
    </source>
</evidence>
<dbReference type="InterPro" id="IPR019734">
    <property type="entry name" value="TPR_rpt"/>
</dbReference>
<name>A0A7R9MG53_9ACAR</name>
<evidence type="ECO:0000313" key="8">
    <source>
        <dbReference type="Proteomes" id="UP000728032"/>
    </source>
</evidence>
<evidence type="ECO:0008006" key="9">
    <source>
        <dbReference type="Google" id="ProtNLM"/>
    </source>
</evidence>
<dbReference type="Gene3D" id="1.25.40.10">
    <property type="entry name" value="Tetratricopeptide repeat domain"/>
    <property type="match status" value="2"/>
</dbReference>
<evidence type="ECO:0000256" key="6">
    <source>
        <dbReference type="ARBA" id="ARBA00023128"/>
    </source>
</evidence>
<dbReference type="OrthoDB" id="5986190at2759"/>
<keyword evidence="6" id="KW-0496">Mitochondrion</keyword>
<keyword evidence="8" id="KW-1185">Reference proteome</keyword>
<gene>
    <name evidence="7" type="ORF">ONB1V03_LOCUS16192</name>
</gene>
<dbReference type="SUPFAM" id="SSF48452">
    <property type="entry name" value="TPR-like"/>
    <property type="match status" value="2"/>
</dbReference>
<keyword evidence="5" id="KW-0809">Transit peptide</keyword>